<evidence type="ECO:0000313" key="16">
    <source>
        <dbReference type="Proteomes" id="UP001152320"/>
    </source>
</evidence>
<dbReference type="Proteomes" id="UP001152320">
    <property type="component" value="Chromosome 20"/>
</dbReference>
<evidence type="ECO:0000256" key="6">
    <source>
        <dbReference type="ARBA" id="ARBA00022753"/>
    </source>
</evidence>
<comment type="subunit">
    <text evidence="12">Interacts with ADAM10; the interaction influences ADAM10 substrate specificity, endocytosis and turnover.</text>
</comment>
<proteinExistence type="inferred from homology"/>
<dbReference type="EMBL" id="JAIZAY010000020">
    <property type="protein sequence ID" value="KAJ8022967.1"/>
    <property type="molecule type" value="Genomic_DNA"/>
</dbReference>
<gene>
    <name evidence="15" type="ORF">HOLleu_38017</name>
</gene>
<evidence type="ECO:0000256" key="2">
    <source>
        <dbReference type="ARBA" id="ARBA00004651"/>
    </source>
</evidence>
<dbReference type="Pfam" id="PF00335">
    <property type="entry name" value="Tetraspanin"/>
    <property type="match status" value="1"/>
</dbReference>
<dbReference type="FunFam" id="1.10.1450.10:FF:000011">
    <property type="entry name" value="Tetraspanin"/>
    <property type="match status" value="1"/>
</dbReference>
<feature type="transmembrane region" description="Helical" evidence="14">
    <location>
        <begin position="61"/>
        <end position="78"/>
    </location>
</feature>
<dbReference type="InterPro" id="IPR018499">
    <property type="entry name" value="Tetraspanin/Peripherin"/>
</dbReference>
<comment type="subcellular location">
    <subcellularLocation>
        <location evidence="2">Cell membrane</location>
        <topology evidence="2">Multi-pass membrane protein</topology>
    </subcellularLocation>
    <subcellularLocation>
        <location evidence="1">Late endosome membrane</location>
    </subcellularLocation>
    <subcellularLocation>
        <location evidence="14">Membrane</location>
        <topology evidence="14">Multi-pass membrane protein</topology>
    </subcellularLocation>
</comment>
<dbReference type="Gene3D" id="1.10.1450.10">
    <property type="entry name" value="Tetraspanin"/>
    <property type="match status" value="1"/>
</dbReference>
<keyword evidence="16" id="KW-1185">Reference proteome</keyword>
<protein>
    <recommendedName>
        <fullName evidence="14">Tetraspanin</fullName>
    </recommendedName>
</protein>
<dbReference type="OrthoDB" id="2014092at2759"/>
<keyword evidence="10" id="KW-0325">Glycoprotein</keyword>
<dbReference type="GO" id="GO:0031902">
    <property type="term" value="C:late endosome membrane"/>
    <property type="evidence" value="ECO:0007669"/>
    <property type="project" value="UniProtKB-SubCell"/>
</dbReference>
<evidence type="ECO:0000256" key="3">
    <source>
        <dbReference type="ARBA" id="ARBA00006840"/>
    </source>
</evidence>
<keyword evidence="9 13" id="KW-1015">Disulfide bond</keyword>
<dbReference type="SUPFAM" id="SSF48652">
    <property type="entry name" value="Tetraspanin"/>
    <property type="match status" value="1"/>
</dbReference>
<dbReference type="AlphaFoldDB" id="A0A9Q1BFR4"/>
<dbReference type="PANTHER" id="PTHR19282:SF542">
    <property type="entry name" value="TETRASPANIN"/>
    <property type="match status" value="1"/>
</dbReference>
<sequence length="283" mass="31502">MGVKIPTPPSCGHACLRVALVVYMIFFWIIGAVILSFGIYAEVAKWNYEGVSNVVLSPSSVMIAIGGFMFVLNFIGWIGALRENITLLKIFGWTLMLVFVLQLIGALVAIIFSSQTKNFVNAGIRRNIRYYYDDPDIHFTLDTLQMEFECCGGVGYNDWDLNIYFDCDGKAASACGVPYSCCTSSIVDMVPNTQCGFKVREGDPHPLSLQDEIFIRGCSSALAVWAYDNLKLMTALLLGLCVPQLIGCAMTFRFITQVEEEIMLYSNERSKEEAVAMTADNEW</sequence>
<keyword evidence="4" id="KW-1003">Cell membrane</keyword>
<accession>A0A9Q1BFR4</accession>
<feature type="disulfide bond" evidence="13">
    <location>
        <begin position="151"/>
        <end position="167"/>
    </location>
</feature>
<evidence type="ECO:0000256" key="9">
    <source>
        <dbReference type="ARBA" id="ARBA00023157"/>
    </source>
</evidence>
<dbReference type="InterPro" id="IPR008952">
    <property type="entry name" value="Tetraspanin_EC2_sf"/>
</dbReference>
<dbReference type="PIRSF" id="PIRSF002419">
    <property type="entry name" value="Tetraspanin"/>
    <property type="match status" value="1"/>
</dbReference>
<dbReference type="InterPro" id="IPR000301">
    <property type="entry name" value="Tetraspanin_animals"/>
</dbReference>
<dbReference type="GO" id="GO:0051604">
    <property type="term" value="P:protein maturation"/>
    <property type="evidence" value="ECO:0007669"/>
    <property type="project" value="UniProtKB-ARBA"/>
</dbReference>
<dbReference type="GO" id="GO:0019899">
    <property type="term" value="F:enzyme binding"/>
    <property type="evidence" value="ECO:0007669"/>
    <property type="project" value="UniProtKB-ARBA"/>
</dbReference>
<keyword evidence="6" id="KW-0967">Endosome</keyword>
<evidence type="ECO:0000256" key="10">
    <source>
        <dbReference type="ARBA" id="ARBA00023180"/>
    </source>
</evidence>
<feature type="transmembrane region" description="Helical" evidence="14">
    <location>
        <begin position="20"/>
        <end position="41"/>
    </location>
</feature>
<reference evidence="15" key="1">
    <citation type="submission" date="2021-10" db="EMBL/GenBank/DDBJ databases">
        <title>Tropical sea cucumber genome reveals ecological adaptation and Cuvierian tubules defense mechanism.</title>
        <authorList>
            <person name="Chen T."/>
        </authorList>
    </citation>
    <scope>NUCLEOTIDE SEQUENCE</scope>
    <source>
        <strain evidence="15">Nanhai2018</strain>
        <tissue evidence="15">Muscle</tissue>
    </source>
</reference>
<dbReference type="PRINTS" id="PR00259">
    <property type="entry name" value="TMFOUR"/>
</dbReference>
<evidence type="ECO:0000256" key="14">
    <source>
        <dbReference type="RuleBase" id="RU361218"/>
    </source>
</evidence>
<evidence type="ECO:0000256" key="13">
    <source>
        <dbReference type="PIRSR" id="PIRSR002419-1"/>
    </source>
</evidence>
<keyword evidence="7 14" id="KW-1133">Transmembrane helix</keyword>
<evidence type="ECO:0000256" key="12">
    <source>
        <dbReference type="ARBA" id="ARBA00065909"/>
    </source>
</evidence>
<evidence type="ECO:0000256" key="8">
    <source>
        <dbReference type="ARBA" id="ARBA00023136"/>
    </source>
</evidence>
<organism evidence="15 16">
    <name type="scientific">Holothuria leucospilota</name>
    <name type="common">Black long sea cucumber</name>
    <name type="synonym">Mertensiothuria leucospilota</name>
    <dbReference type="NCBI Taxonomy" id="206669"/>
    <lineage>
        <taxon>Eukaryota</taxon>
        <taxon>Metazoa</taxon>
        <taxon>Echinodermata</taxon>
        <taxon>Eleutherozoa</taxon>
        <taxon>Echinozoa</taxon>
        <taxon>Holothuroidea</taxon>
        <taxon>Aspidochirotacea</taxon>
        <taxon>Aspidochirotida</taxon>
        <taxon>Holothuriidae</taxon>
        <taxon>Holothuria</taxon>
    </lineage>
</organism>
<keyword evidence="5 14" id="KW-0812">Transmembrane</keyword>
<dbReference type="GO" id="GO:0005886">
    <property type="term" value="C:plasma membrane"/>
    <property type="evidence" value="ECO:0007669"/>
    <property type="project" value="UniProtKB-SubCell"/>
</dbReference>
<evidence type="ECO:0000256" key="1">
    <source>
        <dbReference type="ARBA" id="ARBA00004414"/>
    </source>
</evidence>
<evidence type="ECO:0000256" key="4">
    <source>
        <dbReference type="ARBA" id="ARBA00022475"/>
    </source>
</evidence>
<evidence type="ECO:0000256" key="5">
    <source>
        <dbReference type="ARBA" id="ARBA00022692"/>
    </source>
</evidence>
<name>A0A9Q1BFR4_HOLLE</name>
<comment type="similarity">
    <text evidence="3 14">Belongs to the tetraspanin (TM4SF) family.</text>
</comment>
<comment type="function">
    <text evidence="11">Part of TspanC8 subgroup, composed of 6 members that interact with the transmembrane metalloprotease ADAM10. This interaction is required for ADAM10 exit from the endoplasmic reticulum and for enzymatic maturation and trafficking to the cell surface as well as substrate specificity. Different TspanC8/ADAM10 complexes have distinct substrates. Promotes ADAM10-mediated cleavage of CDH2. Negatively regulates ligand-induced Notch activity probably by regulating ADAM10 activity.</text>
</comment>
<comment type="caution">
    <text evidence="15">The sequence shown here is derived from an EMBL/GenBank/DDBJ whole genome shotgun (WGS) entry which is preliminary data.</text>
</comment>
<dbReference type="PANTHER" id="PTHR19282">
    <property type="entry name" value="TETRASPANIN"/>
    <property type="match status" value="1"/>
</dbReference>
<evidence type="ECO:0000313" key="15">
    <source>
        <dbReference type="EMBL" id="KAJ8022967.1"/>
    </source>
</evidence>
<keyword evidence="8 14" id="KW-0472">Membrane</keyword>
<feature type="transmembrane region" description="Helical" evidence="14">
    <location>
        <begin position="232"/>
        <end position="255"/>
    </location>
</feature>
<evidence type="ECO:0000256" key="11">
    <source>
        <dbReference type="ARBA" id="ARBA00056423"/>
    </source>
</evidence>
<evidence type="ECO:0000256" key="7">
    <source>
        <dbReference type="ARBA" id="ARBA00022989"/>
    </source>
</evidence>
<feature type="transmembrane region" description="Helical" evidence="14">
    <location>
        <begin position="90"/>
        <end position="112"/>
    </location>
</feature>